<feature type="domain" description="Response regulatory" evidence="7">
    <location>
        <begin position="10"/>
        <end position="124"/>
    </location>
</feature>
<keyword evidence="2" id="KW-0805">Transcription regulation</keyword>
<keyword evidence="1" id="KW-0597">Phosphoprotein</keyword>
<comment type="caution">
    <text evidence="5">Lacks conserved residue(s) required for the propagation of feature annotation.</text>
</comment>
<dbReference type="Proteomes" id="UP000658656">
    <property type="component" value="Unassembled WGS sequence"/>
</dbReference>
<dbReference type="PANTHER" id="PTHR44688">
    <property type="entry name" value="DNA-BINDING TRANSCRIPTIONAL ACTIVATOR DEVR_DOSR"/>
    <property type="match status" value="1"/>
</dbReference>
<gene>
    <name evidence="8" type="ORF">GCM10017566_50250</name>
</gene>
<evidence type="ECO:0000259" key="6">
    <source>
        <dbReference type="PROSITE" id="PS50043"/>
    </source>
</evidence>
<evidence type="ECO:0000313" key="9">
    <source>
        <dbReference type="Proteomes" id="UP000658656"/>
    </source>
</evidence>
<evidence type="ECO:0000256" key="3">
    <source>
        <dbReference type="ARBA" id="ARBA00023125"/>
    </source>
</evidence>
<dbReference type="GO" id="GO:0003677">
    <property type="term" value="F:DNA binding"/>
    <property type="evidence" value="ECO:0007669"/>
    <property type="project" value="UniProtKB-KW"/>
</dbReference>
<dbReference type="EMBL" id="BNAV01000008">
    <property type="protein sequence ID" value="GHF70417.1"/>
    <property type="molecule type" value="Genomic_DNA"/>
</dbReference>
<dbReference type="PANTHER" id="PTHR44688:SF16">
    <property type="entry name" value="DNA-BINDING TRANSCRIPTIONAL ACTIVATOR DEVR_DOSR"/>
    <property type="match status" value="1"/>
</dbReference>
<sequence length="213" mass="23020">MRSREQADISIVIVDDRPMPRRALRLLLDGEPRFTVVGEAAGTGTVGAVVAEYRPDIVVFSAHQSDDIVTVHEILAGSPESRVILLRTADRARIVGELIAAGVRGYLFNKAKPAELVAAIRAISADEERIIISMPRGSIPALGRSGRNVLSPRERDVLGLVALALSNAQIGRRLHIAETTVKRHLQNIYRKLGATSRVDALKRAAANGVLEEG</sequence>
<evidence type="ECO:0000313" key="8">
    <source>
        <dbReference type="EMBL" id="GHF70417.1"/>
    </source>
</evidence>
<reference evidence="8" key="1">
    <citation type="journal article" date="2014" name="Int. J. Syst. Evol. Microbiol.">
        <title>Complete genome sequence of Corynebacterium casei LMG S-19264T (=DSM 44701T), isolated from a smear-ripened cheese.</title>
        <authorList>
            <consortium name="US DOE Joint Genome Institute (JGI-PGF)"/>
            <person name="Walter F."/>
            <person name="Albersmeier A."/>
            <person name="Kalinowski J."/>
            <person name="Ruckert C."/>
        </authorList>
    </citation>
    <scope>NUCLEOTIDE SEQUENCE</scope>
    <source>
        <strain evidence="8">CGMCC 4.7679</strain>
    </source>
</reference>
<dbReference type="InterPro" id="IPR001789">
    <property type="entry name" value="Sig_transdc_resp-reg_receiver"/>
</dbReference>
<dbReference type="Gene3D" id="3.40.50.2300">
    <property type="match status" value="1"/>
</dbReference>
<comment type="caution">
    <text evidence="8">The sequence shown here is derived from an EMBL/GenBank/DDBJ whole genome shotgun (WGS) entry which is preliminary data.</text>
</comment>
<dbReference type="InterPro" id="IPR058245">
    <property type="entry name" value="NreC/VraR/RcsB-like_REC"/>
</dbReference>
<dbReference type="SUPFAM" id="SSF46894">
    <property type="entry name" value="C-terminal effector domain of the bipartite response regulators"/>
    <property type="match status" value="1"/>
</dbReference>
<dbReference type="InterPro" id="IPR011006">
    <property type="entry name" value="CheY-like_superfamily"/>
</dbReference>
<keyword evidence="4" id="KW-0804">Transcription</keyword>
<evidence type="ECO:0000256" key="4">
    <source>
        <dbReference type="ARBA" id="ARBA00023163"/>
    </source>
</evidence>
<protein>
    <submittedName>
        <fullName evidence="8">DNA-binding response regulator</fullName>
    </submittedName>
</protein>
<dbReference type="Pfam" id="PF00196">
    <property type="entry name" value="GerE"/>
    <property type="match status" value="1"/>
</dbReference>
<feature type="domain" description="HTH luxR-type" evidence="6">
    <location>
        <begin position="143"/>
        <end position="208"/>
    </location>
</feature>
<evidence type="ECO:0000259" key="7">
    <source>
        <dbReference type="PROSITE" id="PS50110"/>
    </source>
</evidence>
<dbReference type="SUPFAM" id="SSF52172">
    <property type="entry name" value="CheY-like"/>
    <property type="match status" value="1"/>
</dbReference>
<evidence type="ECO:0000256" key="1">
    <source>
        <dbReference type="ARBA" id="ARBA00022553"/>
    </source>
</evidence>
<accession>A0A8H9J175</accession>
<dbReference type="SMART" id="SM00421">
    <property type="entry name" value="HTH_LUXR"/>
    <property type="match status" value="1"/>
</dbReference>
<dbReference type="PRINTS" id="PR00038">
    <property type="entry name" value="HTHLUXR"/>
</dbReference>
<dbReference type="AlphaFoldDB" id="A0A8H9J175"/>
<name>A0A8H9J175_9PSEU</name>
<dbReference type="GO" id="GO:0006355">
    <property type="term" value="P:regulation of DNA-templated transcription"/>
    <property type="evidence" value="ECO:0007669"/>
    <property type="project" value="InterPro"/>
</dbReference>
<proteinExistence type="predicted"/>
<dbReference type="CDD" id="cd17535">
    <property type="entry name" value="REC_NarL-like"/>
    <property type="match status" value="1"/>
</dbReference>
<dbReference type="InterPro" id="IPR000792">
    <property type="entry name" value="Tscrpt_reg_LuxR_C"/>
</dbReference>
<keyword evidence="3 8" id="KW-0238">DNA-binding</keyword>
<keyword evidence="9" id="KW-1185">Reference proteome</keyword>
<dbReference type="RefSeq" id="WP_145933355.1">
    <property type="nucleotide sequence ID" value="NZ_BNAV01000008.1"/>
</dbReference>
<reference evidence="8" key="2">
    <citation type="submission" date="2020-09" db="EMBL/GenBank/DDBJ databases">
        <authorList>
            <person name="Sun Q."/>
            <person name="Zhou Y."/>
        </authorList>
    </citation>
    <scope>NUCLEOTIDE SEQUENCE</scope>
    <source>
        <strain evidence="8">CGMCC 4.7679</strain>
    </source>
</reference>
<evidence type="ECO:0000256" key="5">
    <source>
        <dbReference type="PROSITE-ProRule" id="PRU00169"/>
    </source>
</evidence>
<evidence type="ECO:0000256" key="2">
    <source>
        <dbReference type="ARBA" id="ARBA00023015"/>
    </source>
</evidence>
<dbReference type="OrthoDB" id="9808843at2"/>
<dbReference type="PROSITE" id="PS50043">
    <property type="entry name" value="HTH_LUXR_2"/>
    <property type="match status" value="1"/>
</dbReference>
<dbReference type="GO" id="GO:0000160">
    <property type="term" value="P:phosphorelay signal transduction system"/>
    <property type="evidence" value="ECO:0007669"/>
    <property type="project" value="InterPro"/>
</dbReference>
<dbReference type="CDD" id="cd06170">
    <property type="entry name" value="LuxR_C_like"/>
    <property type="match status" value="1"/>
</dbReference>
<dbReference type="PROSITE" id="PS50110">
    <property type="entry name" value="RESPONSE_REGULATORY"/>
    <property type="match status" value="1"/>
</dbReference>
<organism evidence="8 9">
    <name type="scientific">Amycolatopsis bartoniae</name>
    <dbReference type="NCBI Taxonomy" id="941986"/>
    <lineage>
        <taxon>Bacteria</taxon>
        <taxon>Bacillati</taxon>
        <taxon>Actinomycetota</taxon>
        <taxon>Actinomycetes</taxon>
        <taxon>Pseudonocardiales</taxon>
        <taxon>Pseudonocardiaceae</taxon>
        <taxon>Amycolatopsis</taxon>
    </lineage>
</organism>
<dbReference type="InterPro" id="IPR016032">
    <property type="entry name" value="Sig_transdc_resp-reg_C-effctor"/>
</dbReference>